<keyword evidence="2" id="KW-0560">Oxidoreductase</keyword>
<comment type="similarity">
    <text evidence="1">Belongs to the HIBADH-related family.</text>
</comment>
<dbReference type="InterPro" id="IPR015815">
    <property type="entry name" value="HIBADH-related"/>
</dbReference>
<evidence type="ECO:0000256" key="2">
    <source>
        <dbReference type="ARBA" id="ARBA00023002"/>
    </source>
</evidence>
<evidence type="ECO:0000313" key="6">
    <source>
        <dbReference type="Proteomes" id="UP000192591"/>
    </source>
</evidence>
<dbReference type="PANTHER" id="PTHR43580:SF2">
    <property type="entry name" value="CYTOKINE-LIKE NUCLEAR FACTOR N-PAC"/>
    <property type="match status" value="1"/>
</dbReference>
<dbReference type="InterPro" id="IPR036291">
    <property type="entry name" value="NAD(P)-bd_dom_sf"/>
</dbReference>
<feature type="domain" description="6-phosphogluconate dehydrogenase NADP-binding" evidence="3">
    <location>
        <begin position="10"/>
        <end position="158"/>
    </location>
</feature>
<dbReference type="STRING" id="1962155.B1813_01070"/>
<organism evidence="5 6">
    <name type="scientific">Saccharomonospora piscinae</name>
    <dbReference type="NCBI Taxonomy" id="687388"/>
    <lineage>
        <taxon>Bacteria</taxon>
        <taxon>Bacillati</taxon>
        <taxon>Actinomycetota</taxon>
        <taxon>Actinomycetes</taxon>
        <taxon>Pseudonocardiales</taxon>
        <taxon>Pseudonocardiaceae</taxon>
        <taxon>Saccharomonospora</taxon>
    </lineage>
</organism>
<dbReference type="InterPro" id="IPR051265">
    <property type="entry name" value="HIBADH-related_NP60_sf"/>
</dbReference>
<keyword evidence="6" id="KW-1185">Reference proteome</keyword>
<dbReference type="SUPFAM" id="SSF51735">
    <property type="entry name" value="NAD(P)-binding Rossmann-fold domains"/>
    <property type="match status" value="1"/>
</dbReference>
<dbReference type="Pfam" id="PF21761">
    <property type="entry name" value="RedAm-like_C"/>
    <property type="match status" value="1"/>
</dbReference>
<accession>A0A1V9ACB8</accession>
<dbReference type="GO" id="GO:0016491">
    <property type="term" value="F:oxidoreductase activity"/>
    <property type="evidence" value="ECO:0007669"/>
    <property type="project" value="UniProtKB-KW"/>
</dbReference>
<dbReference type="Pfam" id="PF03446">
    <property type="entry name" value="NAD_binding_2"/>
    <property type="match status" value="1"/>
</dbReference>
<reference evidence="5 6" key="1">
    <citation type="submission" date="2017-02" db="EMBL/GenBank/DDBJ databases">
        <title>Draft genome of Saccharomonospora sp. 154.</title>
        <authorList>
            <person name="Alonso-Carmona G.S."/>
            <person name="De La Haba R."/>
            <person name="Vera-Gargallo B."/>
            <person name="Sandoval-Trujillo A.H."/>
            <person name="Ramirez-Duran N."/>
            <person name="Ventosa A."/>
        </authorList>
    </citation>
    <scope>NUCLEOTIDE SEQUENCE [LARGE SCALE GENOMIC DNA]</scope>
    <source>
        <strain evidence="5 6">LRS4.154</strain>
    </source>
</reference>
<comment type="caution">
    <text evidence="5">The sequence shown here is derived from an EMBL/GenBank/DDBJ whole genome shotgun (WGS) entry which is preliminary data.</text>
</comment>
<sequence length="300" mass="30948">MSEQHLHPPVSVLGLGTMGTALATALLGAGHPVTVWNRTQTKADPVVAGGAARAADAAEAVRAGEIVLTCLLDHTSVHDVLDAHTGALAGRVLVNVTNTMPEESAELAAWAAGHGIDFLDGGIMAVPPQIGTHEAFVLYSGSRRALDTARTALAALGDVRYLGTDPGMAALQDMALLSAMYGMYGGILHAFALVRTGGVSAREFAPVLARWLGGASGLAVPTAEQIDDADYARDVTSNVTMQAAAYDGLCDLARARGVDPLLLEPFGGLLRRRVTEGHGHEDATGVIDYLTTTTSPGAHA</sequence>
<dbReference type="InterPro" id="IPR048666">
    <property type="entry name" value="RedAm-like_C"/>
</dbReference>
<dbReference type="Gene3D" id="3.40.50.720">
    <property type="entry name" value="NAD(P)-binding Rossmann-like Domain"/>
    <property type="match status" value="1"/>
</dbReference>
<gene>
    <name evidence="5" type="ORF">B1813_01070</name>
</gene>
<evidence type="ECO:0000259" key="4">
    <source>
        <dbReference type="Pfam" id="PF21761"/>
    </source>
</evidence>
<dbReference type="InterPro" id="IPR006115">
    <property type="entry name" value="6PGDH_NADP-bd"/>
</dbReference>
<evidence type="ECO:0000313" key="5">
    <source>
        <dbReference type="EMBL" id="OQO94723.1"/>
    </source>
</evidence>
<name>A0A1V9ACB8_SACPI</name>
<dbReference type="PANTHER" id="PTHR43580">
    <property type="entry name" value="OXIDOREDUCTASE GLYR1-RELATED"/>
    <property type="match status" value="1"/>
</dbReference>
<evidence type="ECO:0000259" key="3">
    <source>
        <dbReference type="Pfam" id="PF03446"/>
    </source>
</evidence>
<dbReference type="PIRSF" id="PIRSF000103">
    <property type="entry name" value="HIBADH"/>
    <property type="match status" value="1"/>
</dbReference>
<evidence type="ECO:0000256" key="1">
    <source>
        <dbReference type="ARBA" id="ARBA00009080"/>
    </source>
</evidence>
<dbReference type="InterPro" id="IPR013328">
    <property type="entry name" value="6PGD_dom2"/>
</dbReference>
<dbReference type="RefSeq" id="WP_081190518.1">
    <property type="nucleotide sequence ID" value="NZ_MWIH01000002.1"/>
</dbReference>
<dbReference type="Proteomes" id="UP000192591">
    <property type="component" value="Unassembled WGS sequence"/>
</dbReference>
<dbReference type="GO" id="GO:0050661">
    <property type="term" value="F:NADP binding"/>
    <property type="evidence" value="ECO:0007669"/>
    <property type="project" value="InterPro"/>
</dbReference>
<feature type="domain" description="NADPH-dependent reductive aminase-like C-terminal" evidence="4">
    <location>
        <begin position="165"/>
        <end position="290"/>
    </location>
</feature>
<proteinExistence type="inferred from homology"/>
<dbReference type="Gene3D" id="1.10.1040.10">
    <property type="entry name" value="N-(1-d-carboxylethyl)-l-norvaline Dehydrogenase, domain 2"/>
    <property type="match status" value="1"/>
</dbReference>
<dbReference type="AlphaFoldDB" id="A0A1V9ACB8"/>
<dbReference type="EMBL" id="MWIH01000002">
    <property type="protein sequence ID" value="OQO94723.1"/>
    <property type="molecule type" value="Genomic_DNA"/>
</dbReference>
<protein>
    <submittedName>
        <fullName evidence="5">6-phosphogluconate dehydrogenase</fullName>
    </submittedName>
</protein>